<dbReference type="AlphaFoldDB" id="A0A0F9I395"/>
<organism evidence="2">
    <name type="scientific">marine sediment metagenome</name>
    <dbReference type="NCBI Taxonomy" id="412755"/>
    <lineage>
        <taxon>unclassified sequences</taxon>
        <taxon>metagenomes</taxon>
        <taxon>ecological metagenomes</taxon>
    </lineage>
</organism>
<proteinExistence type="predicted"/>
<comment type="caution">
    <text evidence="2">The sequence shown here is derived from an EMBL/GenBank/DDBJ whole genome shotgun (WGS) entry which is preliminary data.</text>
</comment>
<feature type="region of interest" description="Disordered" evidence="1">
    <location>
        <begin position="157"/>
        <end position="181"/>
    </location>
</feature>
<protein>
    <submittedName>
        <fullName evidence="2">Uncharacterized protein</fullName>
    </submittedName>
</protein>
<reference evidence="2" key="1">
    <citation type="journal article" date="2015" name="Nature">
        <title>Complex archaea that bridge the gap between prokaryotes and eukaryotes.</title>
        <authorList>
            <person name="Spang A."/>
            <person name="Saw J.H."/>
            <person name="Jorgensen S.L."/>
            <person name="Zaremba-Niedzwiedzka K."/>
            <person name="Martijn J."/>
            <person name="Lind A.E."/>
            <person name="van Eijk R."/>
            <person name="Schleper C."/>
            <person name="Guy L."/>
            <person name="Ettema T.J."/>
        </authorList>
    </citation>
    <scope>NUCLEOTIDE SEQUENCE</scope>
</reference>
<feature type="non-terminal residue" evidence="2">
    <location>
        <position position="1"/>
    </location>
</feature>
<name>A0A0F9I395_9ZZZZ</name>
<dbReference type="EMBL" id="LAZR01022450">
    <property type="protein sequence ID" value="KKL81837.1"/>
    <property type="molecule type" value="Genomic_DNA"/>
</dbReference>
<evidence type="ECO:0000256" key="1">
    <source>
        <dbReference type="SAM" id="MobiDB-lite"/>
    </source>
</evidence>
<feature type="region of interest" description="Disordered" evidence="1">
    <location>
        <begin position="531"/>
        <end position="619"/>
    </location>
</feature>
<evidence type="ECO:0000313" key="2">
    <source>
        <dbReference type="EMBL" id="KKL81837.1"/>
    </source>
</evidence>
<gene>
    <name evidence="2" type="ORF">LCGC14_1990770</name>
</gene>
<feature type="compositionally biased region" description="Basic and acidic residues" evidence="1">
    <location>
        <begin position="583"/>
        <end position="600"/>
    </location>
</feature>
<accession>A0A0F9I395</accession>
<sequence>EWFGEEEGYTVTRRGGKTAQEEIKEIPTEETVYYTDYELRIMEELANPKSELSKKLNKIMPKFIPFPTEGVKRMSEGYQKMVGSFRGMSLQTIMQDEYGQDLIAAVASGSDPATKMILFKALEDSGYISKEKRKEYNKQLREEISTIDRGYFRGRPIRPLEKKKKQGPGEEAPKATPFTGPTIKKKLKKEELESSRVLSWKFPKDSGKYTGKTLGESYAEIRSLPGDEQVDAKEELENFLAVQYTNVWLAYLKHAKLAKWPEDKRDERIRQEKSRVKHLKGWTDDSILDEPLDGAEEAYAVRRFAELTDKDPNITISQLAIIAWDEHLNGRPGLSKFLPKFYAEQYKPKEDGVEMSREFGEYISNYRRESDHFNKLNVLNEQQSNTLSMKLINTPHSWWTDMTLHEAFAEGKRKDEEENTPNNTFELEQYLNKVYPAEYKKYLQANAQIKNENRLRRDVSKKITQLETSVKEDEQPIIKRETIEEADLVPAQIIPGKTDSKGQPLYQEISQAAFDALPKMNKRMVSRNTLDEQAAEAASVKQEQVEKQEEEIVSGHPTMEMEEEDFTEKMRQLQEDLEYTESELEKPSQEKEATMRKRSDAGPGPITYNAPGKDDKKDYDYRERNKQPARGMNQFNIARMYSTTSSDDNGYIIMDIGWEPELFEGMSPQNVQHQIISYIKGLESDKYLHDFGVMGKPKVTDFDQDAGVARVKVRCSESRGIMTMTYAGDEEKDALPLVG</sequence>